<dbReference type="OrthoDB" id="3058682at2759"/>
<dbReference type="Gene3D" id="1.20.1110.10">
    <property type="entry name" value="Calcium-transporting ATPase, transmembrane domain"/>
    <property type="match status" value="1"/>
</dbReference>
<dbReference type="PANTHER" id="PTHR42861">
    <property type="entry name" value="CALCIUM-TRANSPORTING ATPASE"/>
    <property type="match status" value="1"/>
</dbReference>
<dbReference type="Gene3D" id="3.40.50.1000">
    <property type="entry name" value="HAD superfamily/HAD-like"/>
    <property type="match status" value="1"/>
</dbReference>
<feature type="non-terminal residue" evidence="1">
    <location>
        <position position="1"/>
    </location>
</feature>
<dbReference type="AlphaFoldDB" id="F0YPL3"/>
<dbReference type="InterPro" id="IPR036412">
    <property type="entry name" value="HAD-like_sf"/>
</dbReference>
<dbReference type="EMBL" id="GL833242">
    <property type="protein sequence ID" value="EGB02946.1"/>
    <property type="molecule type" value="Genomic_DNA"/>
</dbReference>
<accession>F0YPL3</accession>
<dbReference type="InterPro" id="IPR001757">
    <property type="entry name" value="P_typ_ATPase"/>
</dbReference>
<proteinExistence type="predicted"/>
<evidence type="ECO:0008006" key="3">
    <source>
        <dbReference type="Google" id="ProtNLM"/>
    </source>
</evidence>
<feature type="non-terminal residue" evidence="1">
    <location>
        <position position="84"/>
    </location>
</feature>
<dbReference type="PRINTS" id="PR00119">
    <property type="entry name" value="CATATPASE"/>
</dbReference>
<dbReference type="GO" id="GO:0016887">
    <property type="term" value="F:ATP hydrolysis activity"/>
    <property type="evidence" value="ECO:0007669"/>
    <property type="project" value="InterPro"/>
</dbReference>
<dbReference type="RefSeq" id="XP_009042355.1">
    <property type="nucleotide sequence ID" value="XM_009044107.1"/>
</dbReference>
<name>F0YPL3_AURAN</name>
<dbReference type="InParanoid" id="F0YPL3"/>
<dbReference type="eggNOG" id="KOG0205">
    <property type="taxonomic scope" value="Eukaryota"/>
</dbReference>
<dbReference type="OMA" id="SVCINIQ"/>
<dbReference type="KEGG" id="aaf:AURANDRAFT_9550"/>
<evidence type="ECO:0000313" key="1">
    <source>
        <dbReference type="EMBL" id="EGB02946.1"/>
    </source>
</evidence>
<dbReference type="GeneID" id="20229427"/>
<evidence type="ECO:0000313" key="2">
    <source>
        <dbReference type="Proteomes" id="UP000002729"/>
    </source>
</evidence>
<dbReference type="SUPFAM" id="SSF56784">
    <property type="entry name" value="HAD-like"/>
    <property type="match status" value="1"/>
</dbReference>
<dbReference type="PRINTS" id="PR00120">
    <property type="entry name" value="HATPASE"/>
</dbReference>
<dbReference type="GO" id="GO:0005524">
    <property type="term" value="F:ATP binding"/>
    <property type="evidence" value="ECO:0007669"/>
    <property type="project" value="InterPro"/>
</dbReference>
<dbReference type="GO" id="GO:0016020">
    <property type="term" value="C:membrane"/>
    <property type="evidence" value="ECO:0007669"/>
    <property type="project" value="InterPro"/>
</dbReference>
<keyword evidence="2" id="KW-1185">Reference proteome</keyword>
<organism evidence="2">
    <name type="scientific">Aureococcus anophagefferens</name>
    <name type="common">Harmful bloom alga</name>
    <dbReference type="NCBI Taxonomy" id="44056"/>
    <lineage>
        <taxon>Eukaryota</taxon>
        <taxon>Sar</taxon>
        <taxon>Stramenopiles</taxon>
        <taxon>Ochrophyta</taxon>
        <taxon>Pelagophyceae</taxon>
        <taxon>Pelagomonadales</taxon>
        <taxon>Pelagomonadaceae</taxon>
        <taxon>Aureococcus</taxon>
    </lineage>
</organism>
<dbReference type="Proteomes" id="UP000002729">
    <property type="component" value="Unassembled WGS sequence"/>
</dbReference>
<dbReference type="Pfam" id="PF08282">
    <property type="entry name" value="Hydrolase_3"/>
    <property type="match status" value="1"/>
</dbReference>
<dbReference type="InterPro" id="IPR023214">
    <property type="entry name" value="HAD_sf"/>
</dbReference>
<reference evidence="1 2" key="1">
    <citation type="journal article" date="2011" name="Proc. Natl. Acad. Sci. U.S.A.">
        <title>Niche of harmful alga Aureococcus anophagefferens revealed through ecogenomics.</title>
        <authorList>
            <person name="Gobler C.J."/>
            <person name="Berry D.L."/>
            <person name="Dyhrman S.T."/>
            <person name="Wilhelm S.W."/>
            <person name="Salamov A."/>
            <person name="Lobanov A.V."/>
            <person name="Zhang Y."/>
            <person name="Collier J.L."/>
            <person name="Wurch L.L."/>
            <person name="Kustka A.B."/>
            <person name="Dill B.D."/>
            <person name="Shah M."/>
            <person name="VerBerkmoes N.C."/>
            <person name="Kuo A."/>
            <person name="Terry A."/>
            <person name="Pangilinan J."/>
            <person name="Lindquist E.A."/>
            <person name="Lucas S."/>
            <person name="Paulsen I.T."/>
            <person name="Hattenrath-Lehmann T.K."/>
            <person name="Talmage S.C."/>
            <person name="Walker E.A."/>
            <person name="Koch F."/>
            <person name="Burson A.M."/>
            <person name="Marcoval M.A."/>
            <person name="Tang Y.Z."/>
            <person name="Lecleir G.R."/>
            <person name="Coyne K.J."/>
            <person name="Berg G.M."/>
            <person name="Bertrand E.M."/>
            <person name="Saito M.A."/>
            <person name="Gladyshev V.N."/>
            <person name="Grigoriev I.V."/>
        </authorList>
    </citation>
    <scope>NUCLEOTIDE SEQUENCE [LARGE SCALE GENOMIC DNA]</scope>
    <source>
        <strain evidence="2">CCMP 1984</strain>
    </source>
</reference>
<dbReference type="NCBIfam" id="TIGR01494">
    <property type="entry name" value="ATPase_P-type"/>
    <property type="match status" value="1"/>
</dbReference>
<sequence>PVDKREVVLVLQRAFDLVVGMTGDGVNDAAALAQAQVGIAVEGATDAAKNAADIVLTAPGLSAIYAAVYESRLIFRRVRSYVLY</sequence>
<gene>
    <name evidence="1" type="ORF">AURANDRAFT_9550</name>
</gene>
<protein>
    <recommendedName>
        <fullName evidence="3">Cation-transporting P-type ATPase C-terminal domain-containing protein</fullName>
    </recommendedName>
</protein>